<evidence type="ECO:0000256" key="1">
    <source>
        <dbReference type="ARBA" id="ARBA00022617"/>
    </source>
</evidence>
<keyword evidence="5" id="KW-0732">Signal</keyword>
<dbReference type="GO" id="GO:0046872">
    <property type="term" value="F:metal ion binding"/>
    <property type="evidence" value="ECO:0007669"/>
    <property type="project" value="UniProtKB-KW"/>
</dbReference>
<dbReference type="PANTHER" id="PTHR40394:SF2">
    <property type="entry name" value="QUINOL:CYTOCHROME C OXIDOREDUCTASE MEMBRANE PROTEIN"/>
    <property type="match status" value="1"/>
</dbReference>
<dbReference type="PROSITE" id="PS51257">
    <property type="entry name" value="PROKAR_LIPOPROTEIN"/>
    <property type="match status" value="1"/>
</dbReference>
<evidence type="ECO:0000256" key="3">
    <source>
        <dbReference type="ARBA" id="ARBA00023004"/>
    </source>
</evidence>
<dbReference type="AlphaFoldDB" id="A0AAU7Z1W3"/>
<dbReference type="SUPFAM" id="SSF46626">
    <property type="entry name" value="Cytochrome c"/>
    <property type="match status" value="1"/>
</dbReference>
<evidence type="ECO:0000256" key="5">
    <source>
        <dbReference type="SAM" id="SignalP"/>
    </source>
</evidence>
<dbReference type="InterPro" id="IPR036909">
    <property type="entry name" value="Cyt_c-like_dom_sf"/>
</dbReference>
<evidence type="ECO:0000256" key="2">
    <source>
        <dbReference type="ARBA" id="ARBA00022723"/>
    </source>
</evidence>
<organism evidence="7">
    <name type="scientific">Tunturiibacter gelidiferens</name>
    <dbReference type="NCBI Taxonomy" id="3069689"/>
    <lineage>
        <taxon>Bacteria</taxon>
        <taxon>Pseudomonadati</taxon>
        <taxon>Acidobacteriota</taxon>
        <taxon>Terriglobia</taxon>
        <taxon>Terriglobales</taxon>
        <taxon>Acidobacteriaceae</taxon>
        <taxon>Tunturiibacter</taxon>
    </lineage>
</organism>
<dbReference type="PANTHER" id="PTHR40394">
    <property type="entry name" value="LIPOPROTEIN-RELATED"/>
    <property type="match status" value="1"/>
</dbReference>
<protein>
    <submittedName>
        <fullName evidence="7">Cytochrome c</fullName>
    </submittedName>
</protein>
<evidence type="ECO:0000259" key="6">
    <source>
        <dbReference type="PROSITE" id="PS51007"/>
    </source>
</evidence>
<dbReference type="PROSITE" id="PS51007">
    <property type="entry name" value="CYTC"/>
    <property type="match status" value="1"/>
</dbReference>
<dbReference type="RefSeq" id="WP_183791249.1">
    <property type="nucleotide sequence ID" value="NZ_CP132938.1"/>
</dbReference>
<reference evidence="7" key="1">
    <citation type="submission" date="2023-08" db="EMBL/GenBank/DDBJ databases">
        <authorList>
            <person name="Messyasz A."/>
            <person name="Mannisto M.K."/>
            <person name="Kerkhof L.J."/>
            <person name="Haggblom M."/>
        </authorList>
    </citation>
    <scope>NUCLEOTIDE SEQUENCE</scope>
    <source>
        <strain evidence="7">M8UP39</strain>
    </source>
</reference>
<feature type="signal peptide" evidence="5">
    <location>
        <begin position="1"/>
        <end position="20"/>
    </location>
</feature>
<name>A0AAU7Z1W3_9BACT</name>
<gene>
    <name evidence="7" type="ORF">RBB81_02735</name>
</gene>
<feature type="chain" id="PRO_5043403434" evidence="5">
    <location>
        <begin position="21"/>
        <end position="162"/>
    </location>
</feature>
<dbReference type="Pfam" id="PF13442">
    <property type="entry name" value="Cytochrome_CBB3"/>
    <property type="match status" value="1"/>
</dbReference>
<evidence type="ECO:0000256" key="4">
    <source>
        <dbReference type="PROSITE-ProRule" id="PRU00433"/>
    </source>
</evidence>
<accession>A0AAU7Z1W3</accession>
<dbReference type="KEGG" id="tgi:RBB81_02735"/>
<keyword evidence="1 4" id="KW-0349">Heme</keyword>
<keyword evidence="2 4" id="KW-0479">Metal-binding</keyword>
<sequence>MRSVRFLSLSLLSISSIGLSGCRVSAPSAAETHVVNWTKHHITIGGKKDVNPVAASAENIEDGKQNFTSYCMVCHGLDGQNTGVPFATSISPPIPSLSSAEVQAYTDGQLKWIIKNGISPSGMPASATEFSDDDIWHIVLYIRHLPPAGSLGEPTVYGGSAK</sequence>
<dbReference type="Gene3D" id="1.10.760.10">
    <property type="entry name" value="Cytochrome c-like domain"/>
    <property type="match status" value="1"/>
</dbReference>
<dbReference type="EMBL" id="CP132938">
    <property type="protein sequence ID" value="XCB22857.1"/>
    <property type="molecule type" value="Genomic_DNA"/>
</dbReference>
<evidence type="ECO:0000313" key="7">
    <source>
        <dbReference type="EMBL" id="XCB22857.1"/>
    </source>
</evidence>
<proteinExistence type="predicted"/>
<dbReference type="GO" id="GO:0009055">
    <property type="term" value="F:electron transfer activity"/>
    <property type="evidence" value="ECO:0007669"/>
    <property type="project" value="InterPro"/>
</dbReference>
<keyword evidence="3 4" id="KW-0408">Iron</keyword>
<dbReference type="GO" id="GO:0020037">
    <property type="term" value="F:heme binding"/>
    <property type="evidence" value="ECO:0007669"/>
    <property type="project" value="InterPro"/>
</dbReference>
<feature type="domain" description="Cytochrome c" evidence="6">
    <location>
        <begin position="58"/>
        <end position="146"/>
    </location>
</feature>
<dbReference type="InterPro" id="IPR009056">
    <property type="entry name" value="Cyt_c-like_dom"/>
</dbReference>
<reference evidence="7" key="2">
    <citation type="journal article" date="2024" name="Environ. Microbiol.">
        <title>Genome analysis and description of Tunturibacter gen. nov. expands the diversity of Terriglobia in tundra soils.</title>
        <authorList>
            <person name="Messyasz A."/>
            <person name="Mannisto M.K."/>
            <person name="Kerkhof L.J."/>
            <person name="Haggblom M.M."/>
        </authorList>
    </citation>
    <scope>NUCLEOTIDE SEQUENCE</scope>
    <source>
        <strain evidence="7">M8UP39</strain>
    </source>
</reference>